<dbReference type="STRING" id="1095629.A0A0C9WNE3"/>
<dbReference type="Proteomes" id="UP000054477">
    <property type="component" value="Unassembled WGS sequence"/>
</dbReference>
<dbReference type="InterPro" id="IPR029047">
    <property type="entry name" value="HSP70_peptide-bd_sf"/>
</dbReference>
<reference evidence="1 2" key="1">
    <citation type="submission" date="2014-04" db="EMBL/GenBank/DDBJ databases">
        <authorList>
            <consortium name="DOE Joint Genome Institute"/>
            <person name="Kuo A."/>
            <person name="Kohler A."/>
            <person name="Nagy L.G."/>
            <person name="Floudas D."/>
            <person name="Copeland A."/>
            <person name="Barry K.W."/>
            <person name="Cichocki N."/>
            <person name="Veneault-Fourrey C."/>
            <person name="LaButti K."/>
            <person name="Lindquist E.A."/>
            <person name="Lipzen A."/>
            <person name="Lundell T."/>
            <person name="Morin E."/>
            <person name="Murat C."/>
            <person name="Sun H."/>
            <person name="Tunlid A."/>
            <person name="Henrissat B."/>
            <person name="Grigoriev I.V."/>
            <person name="Hibbett D.S."/>
            <person name="Martin F."/>
            <person name="Nordberg H.P."/>
            <person name="Cantor M.N."/>
            <person name="Hua S.X."/>
        </authorList>
    </citation>
    <scope>NUCLEOTIDE SEQUENCE [LARGE SCALE GENOMIC DNA]</scope>
    <source>
        <strain evidence="1 2">LaAM-08-1</strain>
    </source>
</reference>
<name>A0A0C9WNE3_9AGAR</name>
<dbReference type="HOGENOM" id="CLU_692738_0_0_1"/>
<sequence>MEGLVSIAGTSLFQTKEGYLGSISQVSSADGSHLGTKTFSLSSISRLTEVIESMLSQFPSRTEYHTMSIGLVDGSDDEDIRDSLNAISQTIARRKGLSDPGQQFETSHAVAYCGTLPPDESILYIMFLDFAPNHIASATLVTLHDDDEDDGGRKTLEICGSNVTITEHVSLEDAISSVAVYAGEPPLHRIVLLNPPLSLTPTLHATLFEIHPNVPIIVASASDISQALVTDQYLEFCRWSSCCFYEEFPIRPPICIASATGVAIPLVDWDGGCTPAGVFSTSVDNQTTATLRLLLGNHPLAKDNVERGVIALTGLEPRPRGVGCIQVAAKSFLCVQGFQNMLTVNVEQLMADGQRCPRTTSKIFNFPHFFLDINDECKRYIFDGRRGYEYKEVQSELPE</sequence>
<dbReference type="OrthoDB" id="3037355at2759"/>
<evidence type="ECO:0000313" key="1">
    <source>
        <dbReference type="EMBL" id="KIJ91890.1"/>
    </source>
</evidence>
<dbReference type="EMBL" id="KN838957">
    <property type="protein sequence ID" value="KIJ91890.1"/>
    <property type="molecule type" value="Genomic_DNA"/>
</dbReference>
<accession>A0A0C9WNE3</accession>
<protein>
    <submittedName>
        <fullName evidence="1">Uncharacterized protein</fullName>
    </submittedName>
</protein>
<organism evidence="1 2">
    <name type="scientific">Laccaria amethystina LaAM-08-1</name>
    <dbReference type="NCBI Taxonomy" id="1095629"/>
    <lineage>
        <taxon>Eukaryota</taxon>
        <taxon>Fungi</taxon>
        <taxon>Dikarya</taxon>
        <taxon>Basidiomycota</taxon>
        <taxon>Agaricomycotina</taxon>
        <taxon>Agaricomycetes</taxon>
        <taxon>Agaricomycetidae</taxon>
        <taxon>Agaricales</taxon>
        <taxon>Agaricineae</taxon>
        <taxon>Hydnangiaceae</taxon>
        <taxon>Laccaria</taxon>
    </lineage>
</organism>
<keyword evidence="2" id="KW-1185">Reference proteome</keyword>
<dbReference type="AlphaFoldDB" id="A0A0C9WNE3"/>
<dbReference type="SUPFAM" id="SSF100920">
    <property type="entry name" value="Heat shock protein 70kD (HSP70), peptide-binding domain"/>
    <property type="match status" value="1"/>
</dbReference>
<proteinExistence type="predicted"/>
<dbReference type="Gene3D" id="2.60.34.10">
    <property type="entry name" value="Substrate Binding Domain Of DNAk, Chain A, domain 1"/>
    <property type="match status" value="1"/>
</dbReference>
<gene>
    <name evidence="1" type="ORF">K443DRAFT_467334</name>
</gene>
<reference evidence="2" key="2">
    <citation type="submission" date="2015-01" db="EMBL/GenBank/DDBJ databases">
        <title>Evolutionary Origins and Diversification of the Mycorrhizal Mutualists.</title>
        <authorList>
            <consortium name="DOE Joint Genome Institute"/>
            <consortium name="Mycorrhizal Genomics Consortium"/>
            <person name="Kohler A."/>
            <person name="Kuo A."/>
            <person name="Nagy L.G."/>
            <person name="Floudas D."/>
            <person name="Copeland A."/>
            <person name="Barry K.W."/>
            <person name="Cichocki N."/>
            <person name="Veneault-Fourrey C."/>
            <person name="LaButti K."/>
            <person name="Lindquist E.A."/>
            <person name="Lipzen A."/>
            <person name="Lundell T."/>
            <person name="Morin E."/>
            <person name="Murat C."/>
            <person name="Riley R."/>
            <person name="Ohm R."/>
            <person name="Sun H."/>
            <person name="Tunlid A."/>
            <person name="Henrissat B."/>
            <person name="Grigoriev I.V."/>
            <person name="Hibbett D.S."/>
            <person name="Martin F."/>
        </authorList>
    </citation>
    <scope>NUCLEOTIDE SEQUENCE [LARGE SCALE GENOMIC DNA]</scope>
    <source>
        <strain evidence="2">LaAM-08-1</strain>
    </source>
</reference>
<evidence type="ECO:0000313" key="2">
    <source>
        <dbReference type="Proteomes" id="UP000054477"/>
    </source>
</evidence>